<evidence type="ECO:0000259" key="1">
    <source>
        <dbReference type="Pfam" id="PF07833"/>
    </source>
</evidence>
<dbReference type="PROSITE" id="PS51257">
    <property type="entry name" value="PROKAR_LIPOPROTEIN"/>
    <property type="match status" value="1"/>
</dbReference>
<dbReference type="Pfam" id="PF07833">
    <property type="entry name" value="Cu_amine_oxidN1"/>
    <property type="match status" value="1"/>
</dbReference>
<keyword evidence="3" id="KW-1185">Reference proteome</keyword>
<dbReference type="RefSeq" id="WP_277444475.1">
    <property type="nucleotide sequence ID" value="NZ_JAKOAV010000023.1"/>
</dbReference>
<accession>A0A9X4JTN8</accession>
<name>A0A9X4JTN8_9FIRM</name>
<protein>
    <submittedName>
        <fullName evidence="2">Copper amine oxidase N-terminal domain-containing protein</fullName>
    </submittedName>
</protein>
<dbReference type="Gene3D" id="3.30.457.10">
    <property type="entry name" value="Copper amine oxidase-like, N-terminal domain"/>
    <property type="match status" value="2"/>
</dbReference>
<dbReference type="InterPro" id="IPR012854">
    <property type="entry name" value="Cu_amine_oxidase-like_N"/>
</dbReference>
<evidence type="ECO:0000313" key="3">
    <source>
        <dbReference type="Proteomes" id="UP001154312"/>
    </source>
</evidence>
<evidence type="ECO:0000313" key="2">
    <source>
        <dbReference type="EMBL" id="MDF9409054.1"/>
    </source>
</evidence>
<dbReference type="SUPFAM" id="SSF55383">
    <property type="entry name" value="Copper amine oxidase, domain N"/>
    <property type="match status" value="2"/>
</dbReference>
<dbReference type="Proteomes" id="UP001154312">
    <property type="component" value="Unassembled WGS sequence"/>
</dbReference>
<proteinExistence type="predicted"/>
<dbReference type="EMBL" id="JAKOAV010000023">
    <property type="protein sequence ID" value="MDF9409054.1"/>
    <property type="molecule type" value="Genomic_DNA"/>
</dbReference>
<feature type="domain" description="Copper amine oxidase-like N-terminal" evidence="1">
    <location>
        <begin position="195"/>
        <end position="304"/>
    </location>
</feature>
<organism evidence="2 3">
    <name type="scientific">Pelotomaculum isophthalicicum JI</name>
    <dbReference type="NCBI Taxonomy" id="947010"/>
    <lineage>
        <taxon>Bacteria</taxon>
        <taxon>Bacillati</taxon>
        <taxon>Bacillota</taxon>
        <taxon>Clostridia</taxon>
        <taxon>Eubacteriales</taxon>
        <taxon>Desulfotomaculaceae</taxon>
        <taxon>Pelotomaculum</taxon>
    </lineage>
</organism>
<comment type="caution">
    <text evidence="2">The sequence shown here is derived from an EMBL/GenBank/DDBJ whole genome shotgun (WGS) entry which is preliminary data.</text>
</comment>
<dbReference type="AlphaFoldDB" id="A0A9X4JTN8"/>
<gene>
    <name evidence="2" type="ORF">L7E55_11895</name>
</gene>
<dbReference type="InterPro" id="IPR036582">
    <property type="entry name" value="Mao_N_sf"/>
</dbReference>
<sequence length="308" mass="33273">MRKQKLRNLAALLVVALVLGCWVGVAGAFVPGAGEAINQLKASGLYSNTDVNQTLVDLSNTSNGTVTSVTYIGAEQTRTDNTFSVVSQTYDAAMDRITSFCFELYNQYDPGGTDIGLSGILNLDNPILTVHVYTYGVQKDQLMYAFVSGIVDCLGNPPIRSSSGSSWVNNYSPAAMSSKVITSFKIGEKLITTTSGTPITMDVVPYVKDNRTFTPVRYLAYALGVTEEGVLWNEATQTVTIIKDDTTIKLTIGSTVLIKNKETIIMDVAPELVDPGRTMLPARWVSEALGATVTWDEVTQQVVIKQGT</sequence>
<reference evidence="2" key="1">
    <citation type="submission" date="2022-02" db="EMBL/GenBank/DDBJ databases">
        <authorList>
            <person name="Leng L."/>
        </authorList>
    </citation>
    <scope>NUCLEOTIDE SEQUENCE</scope>
    <source>
        <strain evidence="2">JI</strain>
    </source>
</reference>